<dbReference type="Proteomes" id="UP000683360">
    <property type="component" value="Unassembled WGS sequence"/>
</dbReference>
<evidence type="ECO:0000313" key="5">
    <source>
        <dbReference type="Proteomes" id="UP000683360"/>
    </source>
</evidence>
<dbReference type="CDD" id="cd19757">
    <property type="entry name" value="Bbox1"/>
    <property type="match status" value="1"/>
</dbReference>
<reference evidence="4" key="1">
    <citation type="submission" date="2021-03" db="EMBL/GenBank/DDBJ databases">
        <authorList>
            <person name="Bekaert M."/>
        </authorList>
    </citation>
    <scope>NUCLEOTIDE SEQUENCE</scope>
</reference>
<dbReference type="PANTHER" id="PTHR25462:SF296">
    <property type="entry name" value="MEIOTIC P26, ISOFORM F"/>
    <property type="match status" value="1"/>
</dbReference>
<dbReference type="InterPro" id="IPR047153">
    <property type="entry name" value="TRIM45/56/19-like"/>
</dbReference>
<dbReference type="OrthoDB" id="6121460at2759"/>
<dbReference type="AlphaFoldDB" id="A0A8S3RMS3"/>
<keyword evidence="1" id="KW-0862">Zinc</keyword>
<feature type="coiled-coil region" evidence="2">
    <location>
        <begin position="134"/>
        <end position="172"/>
    </location>
</feature>
<evidence type="ECO:0000313" key="4">
    <source>
        <dbReference type="EMBL" id="CAG2208012.1"/>
    </source>
</evidence>
<sequence>MSSKLAVCGVCDYQHINKASVVWCSECDEGLCEGCKVHHAASKGSRNHSIVLIYDYQNLPSNILQITQICPILGFSIYKSYYVSNQKLTKKHDTPCCRRCVVETHNDCKEIDALDDIIQNVKSSNAFLEIEQIMAELSKNLQRIRINRKENIRNLEENRTQIEKEVHQTRILINTHLDKLQESLMKELYAAEETESKKINHLISSIQKEEKDIADCQTTLDKIKQHASDLQTFLALKHIQLDVTNNERPGQRTSHIFFIEESQKLVVTSGNVNCIRVIDMKNKKTEKSINVGSQNYGIAHRDGKLFFNGYHGGLNVVSLDAMWSNNLYFINKDNSVSCSNLQGTLKWKLELKGFIECARGITVDNHGRVYVSGYSSHNVIVISLGETKHRLLLSKTDGLHFQQSLSFDRTNNQLLIANHRNDAFFYDVSK</sequence>
<dbReference type="InterPro" id="IPR011042">
    <property type="entry name" value="6-blade_b-propeller_TolB-like"/>
</dbReference>
<dbReference type="InterPro" id="IPR000315">
    <property type="entry name" value="Znf_B-box"/>
</dbReference>
<comment type="caution">
    <text evidence="4">The sequence shown here is derived from an EMBL/GenBank/DDBJ whole genome shotgun (WGS) entry which is preliminary data.</text>
</comment>
<feature type="domain" description="B box-type" evidence="3">
    <location>
        <begin position="3"/>
        <end position="53"/>
    </location>
</feature>
<evidence type="ECO:0000256" key="1">
    <source>
        <dbReference type="PROSITE-ProRule" id="PRU00024"/>
    </source>
</evidence>
<dbReference type="Pfam" id="PF22586">
    <property type="entry name" value="ANCHR-like_BBOX"/>
    <property type="match status" value="1"/>
</dbReference>
<dbReference type="GO" id="GO:0008270">
    <property type="term" value="F:zinc ion binding"/>
    <property type="evidence" value="ECO:0007669"/>
    <property type="project" value="UniProtKB-KW"/>
</dbReference>
<organism evidence="4 5">
    <name type="scientific">Mytilus edulis</name>
    <name type="common">Blue mussel</name>
    <dbReference type="NCBI Taxonomy" id="6550"/>
    <lineage>
        <taxon>Eukaryota</taxon>
        <taxon>Metazoa</taxon>
        <taxon>Spiralia</taxon>
        <taxon>Lophotrochozoa</taxon>
        <taxon>Mollusca</taxon>
        <taxon>Bivalvia</taxon>
        <taxon>Autobranchia</taxon>
        <taxon>Pteriomorphia</taxon>
        <taxon>Mytilida</taxon>
        <taxon>Mytiloidea</taxon>
        <taxon>Mytilidae</taxon>
        <taxon>Mytilinae</taxon>
        <taxon>Mytilus</taxon>
    </lineage>
</organism>
<keyword evidence="1" id="KW-0863">Zinc-finger</keyword>
<dbReference type="Gene3D" id="2.120.10.30">
    <property type="entry name" value="TolB, C-terminal domain"/>
    <property type="match status" value="1"/>
</dbReference>
<dbReference type="PANTHER" id="PTHR25462">
    <property type="entry name" value="BONUS, ISOFORM C-RELATED"/>
    <property type="match status" value="1"/>
</dbReference>
<keyword evidence="5" id="KW-1185">Reference proteome</keyword>
<evidence type="ECO:0000259" key="3">
    <source>
        <dbReference type="PROSITE" id="PS50119"/>
    </source>
</evidence>
<protein>
    <recommendedName>
        <fullName evidence="3">B box-type domain-containing protein</fullName>
    </recommendedName>
</protein>
<gene>
    <name evidence="4" type="ORF">MEDL_22226</name>
</gene>
<keyword evidence="2" id="KW-0175">Coiled coil</keyword>
<dbReference type="EMBL" id="CAJPWZ010001098">
    <property type="protein sequence ID" value="CAG2208012.1"/>
    <property type="molecule type" value="Genomic_DNA"/>
</dbReference>
<dbReference type="SUPFAM" id="SSF63825">
    <property type="entry name" value="YWTD domain"/>
    <property type="match status" value="1"/>
</dbReference>
<name>A0A8S3RMS3_MYTED</name>
<keyword evidence="1" id="KW-0479">Metal-binding</keyword>
<proteinExistence type="predicted"/>
<evidence type="ECO:0000256" key="2">
    <source>
        <dbReference type="SAM" id="Coils"/>
    </source>
</evidence>
<dbReference type="PROSITE" id="PS50119">
    <property type="entry name" value="ZF_BBOX"/>
    <property type="match status" value="1"/>
</dbReference>
<accession>A0A8S3RMS3</accession>